<dbReference type="PANTHER" id="PTHR43415:SF3">
    <property type="entry name" value="GNAT-FAMILY ACETYLTRANSFERASE"/>
    <property type="match status" value="1"/>
</dbReference>
<dbReference type="PANTHER" id="PTHR43415">
    <property type="entry name" value="SPERMIDINE N(1)-ACETYLTRANSFERASE"/>
    <property type="match status" value="1"/>
</dbReference>
<accession>A0ABU9VER9</accession>
<dbReference type="InterPro" id="IPR000182">
    <property type="entry name" value="GNAT_dom"/>
</dbReference>
<dbReference type="Pfam" id="PF13302">
    <property type="entry name" value="Acetyltransf_3"/>
    <property type="match status" value="1"/>
</dbReference>
<organism evidence="2 3">
    <name type="scientific">Alkalicoccobacillus gibsonii</name>
    <dbReference type="NCBI Taxonomy" id="79881"/>
    <lineage>
        <taxon>Bacteria</taxon>
        <taxon>Bacillati</taxon>
        <taxon>Bacillota</taxon>
        <taxon>Bacilli</taxon>
        <taxon>Bacillales</taxon>
        <taxon>Bacillaceae</taxon>
        <taxon>Alkalicoccobacillus</taxon>
    </lineage>
</organism>
<gene>
    <name evidence="2" type="ORF">MKY91_04295</name>
</gene>
<dbReference type="GO" id="GO:0016740">
    <property type="term" value="F:transferase activity"/>
    <property type="evidence" value="ECO:0007669"/>
    <property type="project" value="UniProtKB-KW"/>
</dbReference>
<dbReference type="EMBL" id="JBCITK010000001">
    <property type="protein sequence ID" value="MEN0642382.1"/>
    <property type="molecule type" value="Genomic_DNA"/>
</dbReference>
<protein>
    <submittedName>
        <fullName evidence="2">GNAT family protein</fullName>
        <ecNumber evidence="2">2.-.-.-</ecNumber>
    </submittedName>
</protein>
<dbReference type="InterPro" id="IPR016181">
    <property type="entry name" value="Acyl_CoA_acyltransferase"/>
</dbReference>
<evidence type="ECO:0000313" key="2">
    <source>
        <dbReference type="EMBL" id="MEN0642382.1"/>
    </source>
</evidence>
<dbReference type="Proteomes" id="UP001418796">
    <property type="component" value="Unassembled WGS sequence"/>
</dbReference>
<name>A0ABU9VER9_9BACI</name>
<proteinExistence type="predicted"/>
<evidence type="ECO:0000259" key="1">
    <source>
        <dbReference type="PROSITE" id="PS51186"/>
    </source>
</evidence>
<evidence type="ECO:0000313" key="3">
    <source>
        <dbReference type="Proteomes" id="UP001418796"/>
    </source>
</evidence>
<sequence length="188" mass="21792">MLAGKLTELRPVVEEDLQNVSKWNNDETLVTFASGSDKAYQINNSHMGLSHYLEKNTLENNLLEDGQFFSIYSKEKETHIGKCDYRDVNWISRSATIGIMIGESKYWGKGHGEDSLDVLLRYLFYSLNLERIQIDTWSGNQRAIRFFEKCGFVLEGRLRKGEFINGHYYDTIIMSVLREDFRGGQRSI</sequence>
<dbReference type="EC" id="2.-.-.-" evidence="2"/>
<keyword evidence="2" id="KW-0808">Transferase</keyword>
<keyword evidence="3" id="KW-1185">Reference proteome</keyword>
<dbReference type="PROSITE" id="PS51186">
    <property type="entry name" value="GNAT"/>
    <property type="match status" value="1"/>
</dbReference>
<dbReference type="Gene3D" id="3.40.630.30">
    <property type="match status" value="1"/>
</dbReference>
<dbReference type="RefSeq" id="WP_343129511.1">
    <property type="nucleotide sequence ID" value="NZ_JBCITK010000001.1"/>
</dbReference>
<comment type="caution">
    <text evidence="2">The sequence shown here is derived from an EMBL/GenBank/DDBJ whole genome shotgun (WGS) entry which is preliminary data.</text>
</comment>
<reference evidence="2 3" key="1">
    <citation type="submission" date="2024-03" db="EMBL/GenBank/DDBJ databases">
        <title>Bacilli Hybrid Assemblies.</title>
        <authorList>
            <person name="Kovac J."/>
        </authorList>
    </citation>
    <scope>NUCLEOTIDE SEQUENCE [LARGE SCALE GENOMIC DNA]</scope>
    <source>
        <strain evidence="2 3">FSL R7-0666</strain>
    </source>
</reference>
<dbReference type="SUPFAM" id="SSF55729">
    <property type="entry name" value="Acyl-CoA N-acyltransferases (Nat)"/>
    <property type="match status" value="1"/>
</dbReference>
<feature type="domain" description="N-acetyltransferase" evidence="1">
    <location>
        <begin position="7"/>
        <end position="179"/>
    </location>
</feature>